<feature type="transmembrane region" description="Helical" evidence="2">
    <location>
        <begin position="71"/>
        <end position="91"/>
    </location>
</feature>
<dbReference type="Pfam" id="PF11772">
    <property type="entry name" value="EpuA"/>
    <property type="match status" value="1"/>
</dbReference>
<name>A0ABS3WI64_9BACL</name>
<keyword evidence="2" id="KW-0472">Membrane</keyword>
<keyword evidence="4" id="KW-1185">Reference proteome</keyword>
<organism evidence="3 4">
    <name type="scientific">Paenibacillus artemisiicola</name>
    <dbReference type="NCBI Taxonomy" id="1172618"/>
    <lineage>
        <taxon>Bacteria</taxon>
        <taxon>Bacillati</taxon>
        <taxon>Bacillota</taxon>
        <taxon>Bacilli</taxon>
        <taxon>Bacillales</taxon>
        <taxon>Paenibacillaceae</taxon>
        <taxon>Paenibacillus</taxon>
    </lineage>
</organism>
<evidence type="ECO:0000256" key="2">
    <source>
        <dbReference type="SAM" id="Phobius"/>
    </source>
</evidence>
<sequence>MDSKKETAAGLESIAPAERGGLIGPAPAGDKARGGAKRPEREAASAKGDAKPRKKRHPAVRALRWTLLKSIVPVLCVLAIIGGMYLGYAVLGKRPGEEIFQIGTWKHMYDLIFAG</sequence>
<gene>
    <name evidence="3" type="ORF">I8J29_27890</name>
</gene>
<proteinExistence type="predicted"/>
<feature type="compositionally biased region" description="Basic and acidic residues" evidence="1">
    <location>
        <begin position="30"/>
        <end position="51"/>
    </location>
</feature>
<keyword evidence="2" id="KW-1133">Transmembrane helix</keyword>
<evidence type="ECO:0000313" key="3">
    <source>
        <dbReference type="EMBL" id="MBO7748021.1"/>
    </source>
</evidence>
<evidence type="ECO:0000256" key="1">
    <source>
        <dbReference type="SAM" id="MobiDB-lite"/>
    </source>
</evidence>
<keyword evidence="3" id="KW-0804">Transcription</keyword>
<feature type="region of interest" description="Disordered" evidence="1">
    <location>
        <begin position="1"/>
        <end position="57"/>
    </location>
</feature>
<dbReference type="GO" id="GO:0000428">
    <property type="term" value="C:DNA-directed RNA polymerase complex"/>
    <property type="evidence" value="ECO:0007669"/>
    <property type="project" value="UniProtKB-KW"/>
</dbReference>
<reference evidence="3 4" key="1">
    <citation type="submission" date="2021-03" db="EMBL/GenBank/DDBJ databases">
        <title>Paenibacillus artemisicola MWE-103 whole genome sequence.</title>
        <authorList>
            <person name="Ham Y.J."/>
        </authorList>
    </citation>
    <scope>NUCLEOTIDE SEQUENCE [LARGE SCALE GENOMIC DNA]</scope>
    <source>
        <strain evidence="3 4">MWE-103</strain>
    </source>
</reference>
<dbReference type="Proteomes" id="UP000670947">
    <property type="component" value="Unassembled WGS sequence"/>
</dbReference>
<protein>
    <submittedName>
        <fullName evidence="3">DNA-directed RNA polymerase subunit beta</fullName>
    </submittedName>
</protein>
<dbReference type="RefSeq" id="WP_208850630.1">
    <property type="nucleotide sequence ID" value="NZ_JAGGDJ010000045.1"/>
</dbReference>
<keyword evidence="3" id="KW-0240">DNA-directed RNA polymerase</keyword>
<keyword evidence="2" id="KW-0812">Transmembrane</keyword>
<dbReference type="EMBL" id="JAGGDJ010000045">
    <property type="protein sequence ID" value="MBO7748021.1"/>
    <property type="molecule type" value="Genomic_DNA"/>
</dbReference>
<comment type="caution">
    <text evidence="3">The sequence shown here is derived from an EMBL/GenBank/DDBJ whole genome shotgun (WGS) entry which is preliminary data.</text>
</comment>
<accession>A0ABS3WI64</accession>
<evidence type="ECO:0000313" key="4">
    <source>
        <dbReference type="Proteomes" id="UP000670947"/>
    </source>
</evidence>
<dbReference type="InterPro" id="IPR024596">
    <property type="entry name" value="RNApol_su_b/EpuA"/>
</dbReference>